<accession>A0ABD3VYJ2</accession>
<dbReference type="Proteomes" id="UP001634394">
    <property type="component" value="Unassembled WGS sequence"/>
</dbReference>
<reference evidence="1 2" key="1">
    <citation type="submission" date="2024-11" db="EMBL/GenBank/DDBJ databases">
        <title>Chromosome-level genome assembly of the freshwater bivalve Anodonta woodiana.</title>
        <authorList>
            <person name="Chen X."/>
        </authorList>
    </citation>
    <scope>NUCLEOTIDE SEQUENCE [LARGE SCALE GENOMIC DNA]</scope>
    <source>
        <strain evidence="1">MN2024</strain>
        <tissue evidence="1">Gills</tissue>
    </source>
</reference>
<gene>
    <name evidence="1" type="ORF">ACJMK2_043968</name>
</gene>
<name>A0ABD3VYJ2_SINWO</name>
<protein>
    <submittedName>
        <fullName evidence="1">Uncharacterized protein</fullName>
    </submittedName>
</protein>
<dbReference type="AlphaFoldDB" id="A0ABD3VYJ2"/>
<organism evidence="1 2">
    <name type="scientific">Sinanodonta woodiana</name>
    <name type="common">Chinese pond mussel</name>
    <name type="synonym">Anodonta woodiana</name>
    <dbReference type="NCBI Taxonomy" id="1069815"/>
    <lineage>
        <taxon>Eukaryota</taxon>
        <taxon>Metazoa</taxon>
        <taxon>Spiralia</taxon>
        <taxon>Lophotrochozoa</taxon>
        <taxon>Mollusca</taxon>
        <taxon>Bivalvia</taxon>
        <taxon>Autobranchia</taxon>
        <taxon>Heteroconchia</taxon>
        <taxon>Palaeoheterodonta</taxon>
        <taxon>Unionida</taxon>
        <taxon>Unionoidea</taxon>
        <taxon>Unionidae</taxon>
        <taxon>Unioninae</taxon>
        <taxon>Sinanodonta</taxon>
    </lineage>
</organism>
<feature type="non-terminal residue" evidence="1">
    <location>
        <position position="96"/>
    </location>
</feature>
<evidence type="ECO:0000313" key="1">
    <source>
        <dbReference type="EMBL" id="KAL3866687.1"/>
    </source>
</evidence>
<comment type="caution">
    <text evidence="1">The sequence shown here is derived from an EMBL/GenBank/DDBJ whole genome shotgun (WGS) entry which is preliminary data.</text>
</comment>
<evidence type="ECO:0000313" key="2">
    <source>
        <dbReference type="Proteomes" id="UP001634394"/>
    </source>
</evidence>
<proteinExistence type="predicted"/>
<sequence length="96" mass="11206">MKNRERDFMLFCKHFDFLNFYFLASVPVLQASKSPQDSQEKVVYVEKVSKYEEGTTNMIKIPDSNEFIVFPTKPVIRHCINSGNRPCHTEGMQDNL</sequence>
<keyword evidence="2" id="KW-1185">Reference proteome</keyword>
<dbReference type="EMBL" id="JBJQND010000009">
    <property type="protein sequence ID" value="KAL3866687.1"/>
    <property type="molecule type" value="Genomic_DNA"/>
</dbReference>